<dbReference type="CDD" id="cd07012">
    <property type="entry name" value="PBP2_Bug_TTT"/>
    <property type="match status" value="1"/>
</dbReference>
<dbReference type="InterPro" id="IPR042100">
    <property type="entry name" value="Bug_dom1"/>
</dbReference>
<dbReference type="PANTHER" id="PTHR42928">
    <property type="entry name" value="TRICARBOXYLATE-BINDING PROTEIN"/>
    <property type="match status" value="1"/>
</dbReference>
<dbReference type="InterPro" id="IPR005064">
    <property type="entry name" value="BUG"/>
</dbReference>
<dbReference type="Proteomes" id="UP001501588">
    <property type="component" value="Unassembled WGS sequence"/>
</dbReference>
<evidence type="ECO:0000256" key="1">
    <source>
        <dbReference type="ARBA" id="ARBA00006987"/>
    </source>
</evidence>
<keyword evidence="2" id="KW-0732">Signal</keyword>
<proteinExistence type="inferred from homology"/>
<protein>
    <submittedName>
        <fullName evidence="3">Tripartite tricarboxylate transporter substrate binding protein</fullName>
    </submittedName>
</protein>
<evidence type="ECO:0000313" key="4">
    <source>
        <dbReference type="Proteomes" id="UP001501588"/>
    </source>
</evidence>
<dbReference type="Gene3D" id="3.40.190.150">
    <property type="entry name" value="Bordetella uptake gene, domain 1"/>
    <property type="match status" value="1"/>
</dbReference>
<evidence type="ECO:0000313" key="3">
    <source>
        <dbReference type="EMBL" id="GAA0590217.1"/>
    </source>
</evidence>
<feature type="signal peptide" evidence="2">
    <location>
        <begin position="1"/>
        <end position="27"/>
    </location>
</feature>
<dbReference type="EMBL" id="BAAAFZ010000047">
    <property type="protein sequence ID" value="GAA0590217.1"/>
    <property type="molecule type" value="Genomic_DNA"/>
</dbReference>
<accession>A0ABP3QFX3</accession>
<sequence length="330" mass="35240">MNAMRFERRSLLGALAAGLLPAPAALAQGASYPDRPVRFIVPFPPGGGTDVWARIAAEGMQAELGQPIVIENRGGAGGMVGTEAAAKAPPDGYTLLFTITTHIQTPVVTKRFPYDPVADFAPIGRLGTTAITFCVGPAVPASVRSMAEFTAWARDRDLSLGSYAAGSSGHAFALMLAEEAKLRMTHVPYRGETPMLQDMLAGQIHGGFHSMASAGEMMKAGRVRPLGSSGERRVPSLPEVPTLLELGFSRRFTFNGFSGLLAPARTPRPVVDRLVQAFSVVANKPETHGRLLAIDTFPSYQDPAAFRAQIERNLREWTEIATALNLSVEG</sequence>
<dbReference type="PIRSF" id="PIRSF017082">
    <property type="entry name" value="YflP"/>
    <property type="match status" value="1"/>
</dbReference>
<dbReference type="PANTHER" id="PTHR42928:SF5">
    <property type="entry name" value="BLR1237 PROTEIN"/>
    <property type="match status" value="1"/>
</dbReference>
<keyword evidence="4" id="KW-1185">Reference proteome</keyword>
<reference evidence="4" key="1">
    <citation type="journal article" date="2019" name="Int. J. Syst. Evol. Microbiol.">
        <title>The Global Catalogue of Microorganisms (GCM) 10K type strain sequencing project: providing services to taxonomists for standard genome sequencing and annotation.</title>
        <authorList>
            <consortium name="The Broad Institute Genomics Platform"/>
            <consortium name="The Broad Institute Genome Sequencing Center for Infectious Disease"/>
            <person name="Wu L."/>
            <person name="Ma J."/>
        </authorList>
    </citation>
    <scope>NUCLEOTIDE SEQUENCE [LARGE SCALE GENOMIC DNA]</scope>
    <source>
        <strain evidence="4">JCM 9933</strain>
    </source>
</reference>
<comment type="similarity">
    <text evidence="1">Belongs to the UPF0065 (bug) family.</text>
</comment>
<gene>
    <name evidence="3" type="ORF">GCM10009416_30960</name>
</gene>
<name>A0ABP3QFX3_9PROT</name>
<dbReference type="Gene3D" id="3.40.190.10">
    <property type="entry name" value="Periplasmic binding protein-like II"/>
    <property type="match status" value="1"/>
</dbReference>
<organism evidence="3 4">
    <name type="scientific">Craurococcus roseus</name>
    <dbReference type="NCBI Taxonomy" id="77585"/>
    <lineage>
        <taxon>Bacteria</taxon>
        <taxon>Pseudomonadati</taxon>
        <taxon>Pseudomonadota</taxon>
        <taxon>Alphaproteobacteria</taxon>
        <taxon>Acetobacterales</taxon>
        <taxon>Acetobacteraceae</taxon>
        <taxon>Craurococcus</taxon>
    </lineage>
</organism>
<evidence type="ECO:0000256" key="2">
    <source>
        <dbReference type="SAM" id="SignalP"/>
    </source>
</evidence>
<feature type="chain" id="PRO_5045745121" evidence="2">
    <location>
        <begin position="28"/>
        <end position="330"/>
    </location>
</feature>
<dbReference type="SUPFAM" id="SSF53850">
    <property type="entry name" value="Periplasmic binding protein-like II"/>
    <property type="match status" value="1"/>
</dbReference>
<comment type="caution">
    <text evidence="3">The sequence shown here is derived from an EMBL/GenBank/DDBJ whole genome shotgun (WGS) entry which is preliminary data.</text>
</comment>
<dbReference type="Pfam" id="PF03401">
    <property type="entry name" value="TctC"/>
    <property type="match status" value="1"/>
</dbReference>